<evidence type="ECO:0000256" key="2">
    <source>
        <dbReference type="PIRNR" id="PIRNR036893"/>
    </source>
</evidence>
<evidence type="ECO:0000259" key="3">
    <source>
        <dbReference type="Pfam" id="PF08212"/>
    </source>
</evidence>
<dbReference type="PANTHER" id="PTHR10612">
    <property type="entry name" value="APOLIPOPROTEIN D"/>
    <property type="match status" value="1"/>
</dbReference>
<keyword evidence="5" id="KW-1185">Reference proteome</keyword>
<dbReference type="PIRSF" id="PIRSF036893">
    <property type="entry name" value="Lipocalin_ApoD"/>
    <property type="match status" value="1"/>
</dbReference>
<name>A0A0N9N5G7_9ACTN</name>
<dbReference type="Proteomes" id="UP000063789">
    <property type="component" value="Chromosome"/>
</dbReference>
<sequence>MLTAVACATAVPAAADAASPAPFAAFDLSEYLGSWHQLAAVPQAFNLVCARDTQARYSLSPRGDVTVRNSCTTWTGQMNRIKGTATVLDTKTHARLHVSFPGIPNPDRGRANYIVTAVGPDYSWAHVTDSRRGSGFVLSRTPSLSSKQWSAVRRAIARAGNDDCLYLTSPTTGGFEQIRRLCD</sequence>
<evidence type="ECO:0000313" key="4">
    <source>
        <dbReference type="EMBL" id="ALG85742.1"/>
    </source>
</evidence>
<feature type="chain" id="PRO_5013436976" evidence="2">
    <location>
        <begin position="18"/>
        <end position="183"/>
    </location>
</feature>
<dbReference type="InterPro" id="IPR012674">
    <property type="entry name" value="Calycin"/>
</dbReference>
<dbReference type="SUPFAM" id="SSF50814">
    <property type="entry name" value="Lipocalins"/>
    <property type="match status" value="1"/>
</dbReference>
<dbReference type="AlphaFoldDB" id="A0A0N9N5G7"/>
<organism evidence="4 5">
    <name type="scientific">Gordonia phthalatica</name>
    <dbReference type="NCBI Taxonomy" id="1136941"/>
    <lineage>
        <taxon>Bacteria</taxon>
        <taxon>Bacillati</taxon>
        <taxon>Actinomycetota</taxon>
        <taxon>Actinomycetes</taxon>
        <taxon>Mycobacteriales</taxon>
        <taxon>Gordoniaceae</taxon>
        <taxon>Gordonia</taxon>
    </lineage>
</organism>
<reference evidence="4 5" key="2">
    <citation type="journal article" date="2017" name="Int. J. Syst. Evol. Microbiol.">
        <title>Gordonia phthalatica sp. nov., a di-n-butyl phthalate-degrading bacterium isolated from activated sludge.</title>
        <authorList>
            <person name="Jin D."/>
            <person name="Kong X."/>
            <person name="Jia M."/>
            <person name="Yu X."/>
            <person name="Wang X."/>
            <person name="Zhuang X."/>
            <person name="Deng Y."/>
            <person name="Bai Z."/>
        </authorList>
    </citation>
    <scope>NUCLEOTIDE SEQUENCE [LARGE SCALE GENOMIC DNA]</scope>
    <source>
        <strain evidence="4 5">QH-11</strain>
    </source>
</reference>
<dbReference type="OrthoDB" id="594739at2"/>
<accession>A0A0N9N5G7</accession>
<proteinExistence type="inferred from homology"/>
<dbReference type="RefSeq" id="WP_062393833.1">
    <property type="nucleotide sequence ID" value="NZ_CP011853.1"/>
</dbReference>
<protein>
    <submittedName>
        <fullName evidence="4">Lipocalin</fullName>
    </submittedName>
</protein>
<gene>
    <name evidence="4" type="ORF">ACH46_16210</name>
</gene>
<dbReference type="Gene3D" id="2.40.128.20">
    <property type="match status" value="1"/>
</dbReference>
<dbReference type="InterPro" id="IPR022271">
    <property type="entry name" value="Lipocalin_ApoD"/>
</dbReference>
<evidence type="ECO:0000256" key="1">
    <source>
        <dbReference type="ARBA" id="ARBA00006889"/>
    </source>
</evidence>
<evidence type="ECO:0000313" key="5">
    <source>
        <dbReference type="Proteomes" id="UP000063789"/>
    </source>
</evidence>
<dbReference type="EMBL" id="CP011853">
    <property type="protein sequence ID" value="ALG85742.1"/>
    <property type="molecule type" value="Genomic_DNA"/>
</dbReference>
<dbReference type="STRING" id="1136941.ACH46_16210"/>
<reference evidence="5" key="1">
    <citation type="submission" date="2015-06" db="EMBL/GenBank/DDBJ databases">
        <title>Complete genome sequence and metabolic analysis of phthalate degradation pathway in Gordonia sp. QH-11.</title>
        <authorList>
            <person name="Jin D."/>
            <person name="Kong X."/>
            <person name="Bai Z."/>
        </authorList>
    </citation>
    <scope>NUCLEOTIDE SEQUENCE [LARGE SCALE GENOMIC DNA]</scope>
    <source>
        <strain evidence="5">QH-11</strain>
    </source>
</reference>
<dbReference type="InterPro" id="IPR047202">
    <property type="entry name" value="Lipocalin_Blc-like_dom"/>
</dbReference>
<feature type="domain" description="Lipocalin/cytosolic fatty-acid binding" evidence="3">
    <location>
        <begin position="26"/>
        <end position="162"/>
    </location>
</feature>
<dbReference type="Pfam" id="PF08212">
    <property type="entry name" value="Lipocalin_2"/>
    <property type="match status" value="1"/>
</dbReference>
<dbReference type="PATRIC" id="fig|1136941.3.peg.3315"/>
<dbReference type="KEGG" id="goq:ACH46_16210"/>
<dbReference type="GO" id="GO:0006950">
    <property type="term" value="P:response to stress"/>
    <property type="evidence" value="ECO:0007669"/>
    <property type="project" value="UniProtKB-ARBA"/>
</dbReference>
<feature type="signal peptide" evidence="2">
    <location>
        <begin position="1"/>
        <end position="17"/>
    </location>
</feature>
<comment type="similarity">
    <text evidence="1 2">Belongs to the calycin superfamily. Lipocalin family.</text>
</comment>
<dbReference type="PANTHER" id="PTHR10612:SF34">
    <property type="entry name" value="APOLIPOPROTEIN D"/>
    <property type="match status" value="1"/>
</dbReference>
<dbReference type="InterPro" id="IPR000566">
    <property type="entry name" value="Lipocln_cytosolic_FA-bd_dom"/>
</dbReference>
<dbReference type="CDD" id="cd19438">
    <property type="entry name" value="lipocalin_Blc-like"/>
    <property type="match status" value="1"/>
</dbReference>
<keyword evidence="2" id="KW-0732">Signal</keyword>